<dbReference type="PANTHER" id="PTHR12197">
    <property type="entry name" value="HISTONE-LYSINE N-METHYLTRANSFERASE SMYD"/>
    <property type="match status" value="1"/>
</dbReference>
<proteinExistence type="predicted"/>
<dbReference type="InterPro" id="IPR011990">
    <property type="entry name" value="TPR-like_helical_dom_sf"/>
</dbReference>
<comment type="caution">
    <text evidence="7">The sequence shown here is derived from an EMBL/GenBank/DDBJ whole genome shotgun (WGS) entry which is preliminary data.</text>
</comment>
<keyword evidence="2 4" id="KW-0863">Zinc-finger</keyword>
<dbReference type="EMBL" id="JABMIG020000071">
    <property type="protein sequence ID" value="KAL3795466.1"/>
    <property type="molecule type" value="Genomic_DNA"/>
</dbReference>
<dbReference type="Proteomes" id="UP001516023">
    <property type="component" value="Unassembled WGS sequence"/>
</dbReference>
<name>A0ABD3Q7D6_9STRA</name>
<reference evidence="7 8" key="1">
    <citation type="journal article" date="2020" name="G3 (Bethesda)">
        <title>Improved Reference Genome for Cyclotella cryptica CCMP332, a Model for Cell Wall Morphogenesis, Salinity Adaptation, and Lipid Production in Diatoms (Bacillariophyta).</title>
        <authorList>
            <person name="Roberts W.R."/>
            <person name="Downey K.M."/>
            <person name="Ruck E.C."/>
            <person name="Traller J.C."/>
            <person name="Alverson A.J."/>
        </authorList>
    </citation>
    <scope>NUCLEOTIDE SEQUENCE [LARGE SCALE GENOMIC DNA]</scope>
    <source>
        <strain evidence="7 8">CCMP332</strain>
    </source>
</reference>
<evidence type="ECO:0000256" key="2">
    <source>
        <dbReference type="ARBA" id="ARBA00022771"/>
    </source>
</evidence>
<keyword evidence="8" id="KW-1185">Reference proteome</keyword>
<evidence type="ECO:0000313" key="8">
    <source>
        <dbReference type="Proteomes" id="UP001516023"/>
    </source>
</evidence>
<dbReference type="SUPFAM" id="SSF82199">
    <property type="entry name" value="SET domain"/>
    <property type="match status" value="1"/>
</dbReference>
<dbReference type="Gene3D" id="2.170.270.10">
    <property type="entry name" value="SET domain"/>
    <property type="match status" value="1"/>
</dbReference>
<dbReference type="InterPro" id="IPR046341">
    <property type="entry name" value="SET_dom_sf"/>
</dbReference>
<dbReference type="Pfam" id="PF01753">
    <property type="entry name" value="zf-MYND"/>
    <property type="match status" value="1"/>
</dbReference>
<protein>
    <submittedName>
        <fullName evidence="7">Uncharacterized protein</fullName>
    </submittedName>
</protein>
<feature type="domain" description="MYND-type" evidence="6">
    <location>
        <begin position="86"/>
        <end position="136"/>
    </location>
</feature>
<dbReference type="CDD" id="cd20071">
    <property type="entry name" value="SET_SMYD"/>
    <property type="match status" value="1"/>
</dbReference>
<dbReference type="PROSITE" id="PS50865">
    <property type="entry name" value="ZF_MYND_2"/>
    <property type="match status" value="1"/>
</dbReference>
<feature type="domain" description="SET" evidence="5">
    <location>
        <begin position="9"/>
        <end position="367"/>
    </location>
</feature>
<dbReference type="PANTHER" id="PTHR12197:SF251">
    <property type="entry name" value="EG:BACR7C10.4 PROTEIN"/>
    <property type="match status" value="1"/>
</dbReference>
<dbReference type="SUPFAM" id="SSF144232">
    <property type="entry name" value="HIT/MYND zinc finger-like"/>
    <property type="match status" value="1"/>
</dbReference>
<organism evidence="7 8">
    <name type="scientific">Cyclotella cryptica</name>
    <dbReference type="NCBI Taxonomy" id="29204"/>
    <lineage>
        <taxon>Eukaryota</taxon>
        <taxon>Sar</taxon>
        <taxon>Stramenopiles</taxon>
        <taxon>Ochrophyta</taxon>
        <taxon>Bacillariophyta</taxon>
        <taxon>Coscinodiscophyceae</taxon>
        <taxon>Thalassiosirophycidae</taxon>
        <taxon>Stephanodiscales</taxon>
        <taxon>Stephanodiscaceae</taxon>
        <taxon>Cyclotella</taxon>
    </lineage>
</organism>
<evidence type="ECO:0000256" key="1">
    <source>
        <dbReference type="ARBA" id="ARBA00022723"/>
    </source>
</evidence>
<evidence type="ECO:0000259" key="5">
    <source>
        <dbReference type="PROSITE" id="PS50280"/>
    </source>
</evidence>
<gene>
    <name evidence="7" type="ORF">HJC23_000824</name>
</gene>
<evidence type="ECO:0000259" key="6">
    <source>
        <dbReference type="PROSITE" id="PS50865"/>
    </source>
</evidence>
<dbReference type="Gene3D" id="6.10.140.2220">
    <property type="match status" value="1"/>
</dbReference>
<sequence>MKLATRSLPRNKLCYIPHDSTEVIQPSKMWIQSGAFGLHAIATQDMPAGTVILQCLPLAHSLLAPPGVSPSEDDGVHDNEGKRRRCTRCFVREGDRASCRDGVAKKLMRCSKCKIAYYCSRSCQAEDWSTQHRPECQYYAKRRKDTSTKMIATSAEEDAIPLLLRTFASLTHMQSNSRSLCSATRWNIIDLQKTNLYKPEIISCGINHFSALAVPPEYLSASGTLCNSSNNSAMRLAKEIMTSIVTTKNVKSESSDAATSVWGYNENTYFENKAATCINLDRSIQRTLHAFQKNNFGIVDSLHSSIGEGVYPCAALLNHSCYPNCILRYELGIPYENSSTMSYHPPILQIVACRDIRKGDELTHSYVDLALPTPERQSRLLQTHGFECRCKRCSNECSLQLPESMGDWKLWPLEQKIKSWTLTTLKRDDEKETINIVLDSALTGRNNLESSTEYNNLIQRSRKFQEQATHCMLEGDSSGELWNLHKAIELFEAFGREISPFHFQLYSIRCSYLSALLANGDIPQAAEQCEHIVSFLVVAFSHIQNHPLLGLQLYTLGDLYNATADCGETFQGSSSLNLREMALLTYSWAKDVMLITHGPNNIMVQLLGENLTTG</sequence>
<dbReference type="PROSITE" id="PS50280">
    <property type="entry name" value="SET"/>
    <property type="match status" value="1"/>
</dbReference>
<evidence type="ECO:0000313" key="7">
    <source>
        <dbReference type="EMBL" id="KAL3795466.1"/>
    </source>
</evidence>
<keyword evidence="1" id="KW-0479">Metal-binding</keyword>
<dbReference type="Pfam" id="PF00856">
    <property type="entry name" value="SET"/>
    <property type="match status" value="1"/>
</dbReference>
<accession>A0ABD3Q7D6</accession>
<dbReference type="GO" id="GO:0008270">
    <property type="term" value="F:zinc ion binding"/>
    <property type="evidence" value="ECO:0007669"/>
    <property type="project" value="UniProtKB-KW"/>
</dbReference>
<evidence type="ECO:0000256" key="4">
    <source>
        <dbReference type="PROSITE-ProRule" id="PRU00134"/>
    </source>
</evidence>
<keyword evidence="3" id="KW-0862">Zinc</keyword>
<dbReference type="InterPro" id="IPR001214">
    <property type="entry name" value="SET_dom"/>
</dbReference>
<evidence type="ECO:0000256" key="3">
    <source>
        <dbReference type="ARBA" id="ARBA00022833"/>
    </source>
</evidence>
<dbReference type="InterPro" id="IPR050869">
    <property type="entry name" value="H3K4_H4K5_MeTrfase"/>
</dbReference>
<dbReference type="InterPro" id="IPR002893">
    <property type="entry name" value="Znf_MYND"/>
</dbReference>
<dbReference type="Gene3D" id="1.25.40.10">
    <property type="entry name" value="Tetratricopeptide repeat domain"/>
    <property type="match status" value="1"/>
</dbReference>
<dbReference type="AlphaFoldDB" id="A0ABD3Q7D6"/>